<dbReference type="GO" id="GO:0005815">
    <property type="term" value="C:microtubule organizing center"/>
    <property type="evidence" value="ECO:0007669"/>
    <property type="project" value="InterPro"/>
</dbReference>
<reference evidence="6" key="1">
    <citation type="submission" date="2021-02" db="EMBL/GenBank/DDBJ databases">
        <authorList>
            <person name="Nowell W R."/>
        </authorList>
    </citation>
    <scope>NUCLEOTIDE SEQUENCE</scope>
</reference>
<dbReference type="Proteomes" id="UP000663829">
    <property type="component" value="Unassembled WGS sequence"/>
</dbReference>
<dbReference type="Proteomes" id="UP000681722">
    <property type="component" value="Unassembled WGS sequence"/>
</dbReference>
<name>A0A814F8A2_9BILA</name>
<dbReference type="Pfam" id="PF07989">
    <property type="entry name" value="Cnn_1N"/>
    <property type="match status" value="1"/>
</dbReference>
<sequence length="653" mass="77213">MSISSVSKSVQKTGKESIFCWGFFSHVHKGLSHSAQTLNGKMDNAKDGDERDQNPTDMSKPSKEEQLYKLKTYREFDEELTELKRENFNLKLRIYFLENPHVEQSNSELIEQLRTESEVLKQQLNQKNTGSQSQDLSSSSNTIIPLASDDEHKSLLAEFDQLRKSYQTLLNSYRQQQAIMSQRSTSSTRRTHITHSVDSGLETTGGTTTFNTLDTRAIEQRGYETGRRERENEIQALQEHIKTLETTLRHSQIDQQSAEQESTTSIDYSDELRARDTIIEELKRSINSTTEHLRNSVLVALPPANIPDDSSRRRVEELQDEVQTHLKTIETLRVECSDLRSSEQKLRLQIDQFVSALRVSVAFDRHGSSVVHDDYQIRHIKDVKSAVAQVTKNLMYDAENLTSLTSRVTILVQEQEEWQGKLQRLQQQITQKDVYIQQLERRESELELTIKQRYTERINRLELELVEERSRFESQLLEHRELQLVLQEKSRLESQLMTYKEQLRQIQYEHQQETESLRLRYNEEHRELQLVLQEKSRLESQLVSYREQIQVLERSTQSIELEREIKTYKEQLRQIQYEHQQETESLRLRYNEEHRELQLVLQEHRELQLVLQEKSRLESQLVSYREQIQVLERSTRSIELERELKINEEQDAR</sequence>
<feature type="coiled-coil region" evidence="3">
    <location>
        <begin position="607"/>
        <end position="634"/>
    </location>
</feature>
<dbReference type="AlphaFoldDB" id="A0A814F8A2"/>
<dbReference type="EMBL" id="CAJOBC010002763">
    <property type="protein sequence ID" value="CAF3750011.1"/>
    <property type="molecule type" value="Genomic_DNA"/>
</dbReference>
<accession>A0A814F8A2</accession>
<comment type="caution">
    <text evidence="6">The sequence shown here is derived from an EMBL/GenBank/DDBJ whole genome shotgun (WGS) entry which is preliminary data.</text>
</comment>
<evidence type="ECO:0000256" key="4">
    <source>
        <dbReference type="SAM" id="MobiDB-lite"/>
    </source>
</evidence>
<comment type="subcellular location">
    <subcellularLocation>
        <location evidence="1">Cytoplasm</location>
    </subcellularLocation>
</comment>
<dbReference type="GO" id="GO:0005737">
    <property type="term" value="C:cytoplasm"/>
    <property type="evidence" value="ECO:0007669"/>
    <property type="project" value="UniProtKB-SubCell"/>
</dbReference>
<keyword evidence="2" id="KW-0963">Cytoplasm</keyword>
<evidence type="ECO:0000256" key="3">
    <source>
        <dbReference type="SAM" id="Coils"/>
    </source>
</evidence>
<feature type="coiled-coil region" evidence="3">
    <location>
        <begin position="227"/>
        <end position="261"/>
    </location>
</feature>
<organism evidence="6 8">
    <name type="scientific">Didymodactylos carnosus</name>
    <dbReference type="NCBI Taxonomy" id="1234261"/>
    <lineage>
        <taxon>Eukaryota</taxon>
        <taxon>Metazoa</taxon>
        <taxon>Spiralia</taxon>
        <taxon>Gnathifera</taxon>
        <taxon>Rotifera</taxon>
        <taxon>Eurotatoria</taxon>
        <taxon>Bdelloidea</taxon>
        <taxon>Philodinida</taxon>
        <taxon>Philodinidae</taxon>
        <taxon>Didymodactylos</taxon>
    </lineage>
</organism>
<proteinExistence type="predicted"/>
<feature type="domain" description="Centrosomin N-terminal motif 1" evidence="5">
    <location>
        <begin position="72"/>
        <end position="126"/>
    </location>
</feature>
<evidence type="ECO:0000256" key="1">
    <source>
        <dbReference type="ARBA" id="ARBA00004496"/>
    </source>
</evidence>
<evidence type="ECO:0000259" key="5">
    <source>
        <dbReference type="Pfam" id="PF07989"/>
    </source>
</evidence>
<dbReference type="InterPro" id="IPR012943">
    <property type="entry name" value="Cnn_1N"/>
</dbReference>
<keyword evidence="8" id="KW-1185">Reference proteome</keyword>
<dbReference type="OrthoDB" id="10255000at2759"/>
<protein>
    <recommendedName>
        <fullName evidence="5">Centrosomin N-terminal motif 1 domain-containing protein</fullName>
    </recommendedName>
</protein>
<evidence type="ECO:0000256" key="2">
    <source>
        <dbReference type="ARBA" id="ARBA00022490"/>
    </source>
</evidence>
<feature type="region of interest" description="Disordered" evidence="4">
    <location>
        <begin position="38"/>
        <end position="64"/>
    </location>
</feature>
<feature type="region of interest" description="Disordered" evidence="4">
    <location>
        <begin position="180"/>
        <end position="207"/>
    </location>
</feature>
<feature type="coiled-coil region" evidence="3">
    <location>
        <begin position="73"/>
        <end position="130"/>
    </location>
</feature>
<feature type="compositionally biased region" description="Basic and acidic residues" evidence="4">
    <location>
        <begin position="43"/>
        <end position="64"/>
    </location>
</feature>
<keyword evidence="3" id="KW-0175">Coiled coil</keyword>
<evidence type="ECO:0000313" key="7">
    <source>
        <dbReference type="EMBL" id="CAF3750011.1"/>
    </source>
</evidence>
<feature type="coiled-coil region" evidence="3">
    <location>
        <begin position="408"/>
        <end position="578"/>
    </location>
</feature>
<evidence type="ECO:0000313" key="8">
    <source>
        <dbReference type="Proteomes" id="UP000663829"/>
    </source>
</evidence>
<dbReference type="EMBL" id="CAJNOQ010002763">
    <property type="protein sequence ID" value="CAF0977193.1"/>
    <property type="molecule type" value="Genomic_DNA"/>
</dbReference>
<gene>
    <name evidence="6" type="ORF">GPM918_LOCUS12555</name>
    <name evidence="7" type="ORF">SRO942_LOCUS12555</name>
</gene>
<evidence type="ECO:0000313" key="6">
    <source>
        <dbReference type="EMBL" id="CAF0977193.1"/>
    </source>
</evidence>